<evidence type="ECO:0000256" key="4">
    <source>
        <dbReference type="ARBA" id="ARBA00022960"/>
    </source>
</evidence>
<dbReference type="SUPFAM" id="SSF141523">
    <property type="entry name" value="L,D-transpeptidase catalytic domain-like"/>
    <property type="match status" value="1"/>
</dbReference>
<evidence type="ECO:0000313" key="10">
    <source>
        <dbReference type="EMBL" id="KTC71532.1"/>
    </source>
</evidence>
<evidence type="ECO:0000256" key="2">
    <source>
        <dbReference type="ARBA" id="ARBA00005992"/>
    </source>
</evidence>
<dbReference type="CDD" id="cd16913">
    <property type="entry name" value="YkuD_like"/>
    <property type="match status" value="1"/>
</dbReference>
<reference evidence="10 12" key="1">
    <citation type="submission" date="2015-11" db="EMBL/GenBank/DDBJ databases">
        <title>Genomic analysis of 38 Legionella species identifies large and diverse effector repertoires.</title>
        <authorList>
            <person name="Burstein D."/>
            <person name="Amaro F."/>
            <person name="Zusman T."/>
            <person name="Lifshitz Z."/>
            <person name="Cohen O."/>
            <person name="Gilbert J.A."/>
            <person name="Pupko T."/>
            <person name="Shuman H.A."/>
            <person name="Segal G."/>
        </authorList>
    </citation>
    <scope>NUCLEOTIDE SEQUENCE [LARGE SCALE GENOMIC DNA]</scope>
    <source>
        <strain evidence="10 12">CDC#1407-AL-14</strain>
    </source>
</reference>
<dbReference type="Pfam" id="PF03734">
    <property type="entry name" value="YkuD"/>
    <property type="match status" value="1"/>
</dbReference>
<dbReference type="Proteomes" id="UP000255066">
    <property type="component" value="Unassembled WGS sequence"/>
</dbReference>
<dbReference type="GO" id="GO:0009252">
    <property type="term" value="P:peptidoglycan biosynthetic process"/>
    <property type="evidence" value="ECO:0007669"/>
    <property type="project" value="UniProtKB-UniPathway"/>
</dbReference>
<evidence type="ECO:0000313" key="12">
    <source>
        <dbReference type="Proteomes" id="UP000054735"/>
    </source>
</evidence>
<dbReference type="InterPro" id="IPR005490">
    <property type="entry name" value="LD_TPept_cat_dom"/>
</dbReference>
<evidence type="ECO:0000256" key="6">
    <source>
        <dbReference type="ARBA" id="ARBA00023316"/>
    </source>
</evidence>
<evidence type="ECO:0000256" key="1">
    <source>
        <dbReference type="ARBA" id="ARBA00004752"/>
    </source>
</evidence>
<dbReference type="PANTHER" id="PTHR36699">
    <property type="entry name" value="LD-TRANSPEPTIDASE"/>
    <property type="match status" value="1"/>
</dbReference>
<dbReference type="AlphaFoldDB" id="A0A378I811"/>
<feature type="domain" description="L,D-TPase catalytic" evidence="9">
    <location>
        <begin position="28"/>
        <end position="163"/>
    </location>
</feature>
<dbReference type="PROSITE" id="PS52029">
    <property type="entry name" value="LD_TPASE"/>
    <property type="match status" value="1"/>
</dbReference>
<feature type="signal peptide" evidence="8">
    <location>
        <begin position="1"/>
        <end position="20"/>
    </location>
</feature>
<gene>
    <name evidence="10" type="ORF">Lbir_1684</name>
    <name evidence="11" type="ORF">NCTC12437_00627</name>
</gene>
<feature type="active site" description="Nucleophile" evidence="7">
    <location>
        <position position="136"/>
    </location>
</feature>
<feature type="chain" id="PRO_5017045303" evidence="8">
    <location>
        <begin position="21"/>
        <end position="163"/>
    </location>
</feature>
<evidence type="ECO:0000256" key="5">
    <source>
        <dbReference type="ARBA" id="ARBA00022984"/>
    </source>
</evidence>
<protein>
    <submittedName>
        <fullName evidence="11">Uncharacterized protein conserved in bacteria</fullName>
    </submittedName>
</protein>
<dbReference type="GO" id="GO:0008360">
    <property type="term" value="P:regulation of cell shape"/>
    <property type="evidence" value="ECO:0007669"/>
    <property type="project" value="UniProtKB-UniRule"/>
</dbReference>
<dbReference type="Gene3D" id="2.40.440.10">
    <property type="entry name" value="L,D-transpeptidase catalytic domain-like"/>
    <property type="match status" value="1"/>
</dbReference>
<dbReference type="Proteomes" id="UP000054735">
    <property type="component" value="Unassembled WGS sequence"/>
</dbReference>
<keyword evidence="8" id="KW-0732">Signal</keyword>
<organism evidence="11 13">
    <name type="scientific">Legionella birminghamensis</name>
    <dbReference type="NCBI Taxonomy" id="28083"/>
    <lineage>
        <taxon>Bacteria</taxon>
        <taxon>Pseudomonadati</taxon>
        <taxon>Pseudomonadota</taxon>
        <taxon>Gammaproteobacteria</taxon>
        <taxon>Legionellales</taxon>
        <taxon>Legionellaceae</taxon>
        <taxon>Legionella</taxon>
    </lineage>
</organism>
<dbReference type="GO" id="GO:0071555">
    <property type="term" value="P:cell wall organization"/>
    <property type="evidence" value="ECO:0007669"/>
    <property type="project" value="UniProtKB-UniRule"/>
</dbReference>
<dbReference type="PROSITE" id="PS51257">
    <property type="entry name" value="PROKAR_LIPOPROTEIN"/>
    <property type="match status" value="1"/>
</dbReference>
<dbReference type="EMBL" id="LNXT01000021">
    <property type="protein sequence ID" value="KTC71532.1"/>
    <property type="molecule type" value="Genomic_DNA"/>
</dbReference>
<comment type="similarity">
    <text evidence="2">Belongs to the YkuD family.</text>
</comment>
<keyword evidence="3" id="KW-0808">Transferase</keyword>
<reference evidence="11 13" key="2">
    <citation type="submission" date="2018-06" db="EMBL/GenBank/DDBJ databases">
        <authorList>
            <consortium name="Pathogen Informatics"/>
            <person name="Doyle S."/>
        </authorList>
    </citation>
    <scope>NUCLEOTIDE SEQUENCE [LARGE SCALE GENOMIC DNA]</scope>
    <source>
        <strain evidence="11 13">NCTC12437</strain>
    </source>
</reference>
<name>A0A378I811_9GAMM</name>
<sequence>MKIKAIFLLASLLCPAVLFATSACPLIDGINVNTSKRVLNICKHGSVVKTFKVALGFKGVGKKKAGDNKTPVGLYGLAYPRKSNKFKVFIPILYPTSKQAAAGYTGRDVGIHGPNQPSGSGVFGWLNNLPYATRGCIAVGSNNYIEYVANWVKANPGTKVLII</sequence>
<keyword evidence="5 7" id="KW-0573">Peptidoglycan synthesis</keyword>
<proteinExistence type="inferred from homology"/>
<dbReference type="PANTHER" id="PTHR36699:SF1">
    <property type="entry name" value="L,D-TRANSPEPTIDASE YAFK-RELATED"/>
    <property type="match status" value="1"/>
</dbReference>
<comment type="pathway">
    <text evidence="1 7">Cell wall biogenesis; peptidoglycan biosynthesis.</text>
</comment>
<keyword evidence="12" id="KW-1185">Reference proteome</keyword>
<evidence type="ECO:0000256" key="3">
    <source>
        <dbReference type="ARBA" id="ARBA00022679"/>
    </source>
</evidence>
<evidence type="ECO:0000313" key="11">
    <source>
        <dbReference type="EMBL" id="STX30860.1"/>
    </source>
</evidence>
<dbReference type="InterPro" id="IPR038063">
    <property type="entry name" value="Transpep_catalytic_dom"/>
</dbReference>
<dbReference type="EMBL" id="UGNW01000001">
    <property type="protein sequence ID" value="STX30860.1"/>
    <property type="molecule type" value="Genomic_DNA"/>
</dbReference>
<dbReference type="RefSeq" id="WP_058523773.1">
    <property type="nucleotide sequence ID" value="NZ_CAAAHV010000019.1"/>
</dbReference>
<dbReference type="GO" id="GO:0004180">
    <property type="term" value="F:carboxypeptidase activity"/>
    <property type="evidence" value="ECO:0007669"/>
    <property type="project" value="UniProtKB-ARBA"/>
</dbReference>
<dbReference type="GO" id="GO:0016740">
    <property type="term" value="F:transferase activity"/>
    <property type="evidence" value="ECO:0007669"/>
    <property type="project" value="UniProtKB-KW"/>
</dbReference>
<evidence type="ECO:0000256" key="7">
    <source>
        <dbReference type="PROSITE-ProRule" id="PRU01373"/>
    </source>
</evidence>
<evidence type="ECO:0000256" key="8">
    <source>
        <dbReference type="SAM" id="SignalP"/>
    </source>
</evidence>
<keyword evidence="6 7" id="KW-0961">Cell wall biogenesis/degradation</keyword>
<evidence type="ECO:0000313" key="13">
    <source>
        <dbReference type="Proteomes" id="UP000255066"/>
    </source>
</evidence>
<keyword evidence="4 7" id="KW-0133">Cell shape</keyword>
<dbReference type="STRING" id="28083.Lbir_1684"/>
<dbReference type="OrthoDB" id="9809748at2"/>
<feature type="active site" description="Proton donor/acceptor" evidence="7">
    <location>
        <position position="112"/>
    </location>
</feature>
<dbReference type="UniPathway" id="UPA00219"/>
<accession>A0A378I811</accession>
<evidence type="ECO:0000259" key="9">
    <source>
        <dbReference type="PROSITE" id="PS52029"/>
    </source>
</evidence>